<sequence length="63" mass="6817">MLRPDLNEVVVDGVDVVVDGVGVIVDGGDVCMSLILTEHYNNHCDCVYYCECVTTDLSQQPVG</sequence>
<evidence type="ECO:0000313" key="1">
    <source>
        <dbReference type="EMBL" id="CEK48947.1"/>
    </source>
</evidence>
<reference evidence="1" key="1">
    <citation type="submission" date="2014-12" db="EMBL/GenBank/DDBJ databases">
        <title>Insight into the proteome of Arion vulgaris.</title>
        <authorList>
            <person name="Aradska J."/>
            <person name="Bulat T."/>
            <person name="Smidak R."/>
            <person name="Sarate P."/>
            <person name="Gangsoo J."/>
            <person name="Sialana F."/>
            <person name="Bilban M."/>
            <person name="Lubec G."/>
        </authorList>
    </citation>
    <scope>NUCLEOTIDE SEQUENCE</scope>
    <source>
        <tissue evidence="1">Skin</tissue>
    </source>
</reference>
<protein>
    <submittedName>
        <fullName evidence="1">Uncharacterized protein</fullName>
    </submittedName>
</protein>
<dbReference type="AlphaFoldDB" id="A0A0B6XY39"/>
<organism evidence="1">
    <name type="scientific">Arion vulgaris</name>
    <dbReference type="NCBI Taxonomy" id="1028688"/>
    <lineage>
        <taxon>Eukaryota</taxon>
        <taxon>Metazoa</taxon>
        <taxon>Spiralia</taxon>
        <taxon>Lophotrochozoa</taxon>
        <taxon>Mollusca</taxon>
        <taxon>Gastropoda</taxon>
        <taxon>Heterobranchia</taxon>
        <taxon>Euthyneura</taxon>
        <taxon>Panpulmonata</taxon>
        <taxon>Eupulmonata</taxon>
        <taxon>Stylommatophora</taxon>
        <taxon>Helicina</taxon>
        <taxon>Arionoidea</taxon>
        <taxon>Arionidae</taxon>
        <taxon>Arion</taxon>
    </lineage>
</organism>
<dbReference type="EMBL" id="HACG01002082">
    <property type="protein sequence ID" value="CEK48947.1"/>
    <property type="molecule type" value="Transcribed_RNA"/>
</dbReference>
<gene>
    <name evidence="1" type="primary">ORF5771</name>
</gene>
<proteinExistence type="predicted"/>
<accession>A0A0B6XY39</accession>
<name>A0A0B6XY39_9EUPU</name>